<dbReference type="VEuPathDB" id="FungiDB:PV08_00760"/>
<keyword evidence="3" id="KW-1185">Reference proteome</keyword>
<dbReference type="Proteomes" id="UP000053328">
    <property type="component" value="Unassembled WGS sequence"/>
</dbReference>
<feature type="compositionally biased region" description="Polar residues" evidence="1">
    <location>
        <begin position="14"/>
        <end position="33"/>
    </location>
</feature>
<reference evidence="2 3" key="1">
    <citation type="submission" date="2015-01" db="EMBL/GenBank/DDBJ databases">
        <title>The Genome Sequence of Exophiala spinifera CBS89968.</title>
        <authorList>
            <consortium name="The Broad Institute Genomics Platform"/>
            <person name="Cuomo C."/>
            <person name="de Hoog S."/>
            <person name="Gorbushina A."/>
            <person name="Stielow B."/>
            <person name="Teixiera M."/>
            <person name="Abouelleil A."/>
            <person name="Chapman S.B."/>
            <person name="Priest M."/>
            <person name="Young S.K."/>
            <person name="Wortman J."/>
            <person name="Nusbaum C."/>
            <person name="Birren B."/>
        </authorList>
    </citation>
    <scope>NUCLEOTIDE SEQUENCE [LARGE SCALE GENOMIC DNA]</scope>
    <source>
        <strain evidence="2 3">CBS 89968</strain>
    </source>
</reference>
<evidence type="ECO:0000313" key="2">
    <source>
        <dbReference type="EMBL" id="KIW20185.1"/>
    </source>
</evidence>
<organism evidence="2 3">
    <name type="scientific">Exophiala spinifera</name>
    <dbReference type="NCBI Taxonomy" id="91928"/>
    <lineage>
        <taxon>Eukaryota</taxon>
        <taxon>Fungi</taxon>
        <taxon>Dikarya</taxon>
        <taxon>Ascomycota</taxon>
        <taxon>Pezizomycotina</taxon>
        <taxon>Eurotiomycetes</taxon>
        <taxon>Chaetothyriomycetidae</taxon>
        <taxon>Chaetothyriales</taxon>
        <taxon>Herpotrichiellaceae</taxon>
        <taxon>Exophiala</taxon>
    </lineage>
</organism>
<feature type="region of interest" description="Disordered" evidence="1">
    <location>
        <begin position="1"/>
        <end position="40"/>
    </location>
</feature>
<proteinExistence type="predicted"/>
<name>A0A0D2BNS8_9EURO</name>
<dbReference type="HOGENOM" id="CLU_056765_0_0_1"/>
<dbReference type="RefSeq" id="XP_016240401.1">
    <property type="nucleotide sequence ID" value="XM_016375125.1"/>
</dbReference>
<dbReference type="OrthoDB" id="4137752at2759"/>
<feature type="compositionally biased region" description="Basic and acidic residues" evidence="1">
    <location>
        <begin position="237"/>
        <end position="247"/>
    </location>
</feature>
<accession>A0A0D2BNS8</accession>
<evidence type="ECO:0000256" key="1">
    <source>
        <dbReference type="SAM" id="MobiDB-lite"/>
    </source>
</evidence>
<protein>
    <submittedName>
        <fullName evidence="2">Uncharacterized protein</fullName>
    </submittedName>
</protein>
<gene>
    <name evidence="2" type="ORF">PV08_00760</name>
</gene>
<dbReference type="GeneID" id="27327843"/>
<dbReference type="EMBL" id="KN847492">
    <property type="protein sequence ID" value="KIW20185.1"/>
    <property type="molecule type" value="Genomic_DNA"/>
</dbReference>
<feature type="region of interest" description="Disordered" evidence="1">
    <location>
        <begin position="226"/>
        <end position="247"/>
    </location>
</feature>
<dbReference type="AlphaFoldDB" id="A0A0D2BNS8"/>
<evidence type="ECO:0000313" key="3">
    <source>
        <dbReference type="Proteomes" id="UP000053328"/>
    </source>
</evidence>
<sequence>MYNPAREELPSYQAPDSSNHTWPNNTITETNPCTTSSSSSSSSSSTFFTIGTEANVCTSSAAIQHDQQGDEARELGRFFIQSVEYARGHFFVTAKPEEISHPDPPSIKRPTYPEMRQHSLRHFSPCIFFVQYPCRSKCRSLGICVHYQFVIPCGKCPDGLICSECIQSTSPQEAIMATRKCPLHQDPNQPNPISSRMEDFLATEAQKAACDEILLRSRNRQWEDTTDIPVPPVHSDFVPDRDRYSRERTPRNLDDVKMLDGSFGGTEAGEAGVGTNSGLGPLDQTQPFQPDPCGTNTFDESFSLDLFGGPLGMQSWP</sequence>